<dbReference type="EMBL" id="BRXY01000382">
    <property type="protein sequence ID" value="GMH91211.1"/>
    <property type="molecule type" value="Genomic_DNA"/>
</dbReference>
<evidence type="ECO:0000313" key="3">
    <source>
        <dbReference type="Proteomes" id="UP001165085"/>
    </source>
</evidence>
<organism evidence="2 3">
    <name type="scientific">Triparma strigata</name>
    <dbReference type="NCBI Taxonomy" id="1606541"/>
    <lineage>
        <taxon>Eukaryota</taxon>
        <taxon>Sar</taxon>
        <taxon>Stramenopiles</taxon>
        <taxon>Ochrophyta</taxon>
        <taxon>Bolidophyceae</taxon>
        <taxon>Parmales</taxon>
        <taxon>Triparmaceae</taxon>
        <taxon>Triparma</taxon>
    </lineage>
</organism>
<comment type="caution">
    <text evidence="2">The sequence shown here is derived from an EMBL/GenBank/DDBJ whole genome shotgun (WGS) entry which is preliminary data.</text>
</comment>
<name>A0A9W7BHG6_9STRA</name>
<gene>
    <name evidence="2" type="ORF">TrST_g1738</name>
</gene>
<protein>
    <submittedName>
        <fullName evidence="2">Uncharacterized protein</fullName>
    </submittedName>
</protein>
<proteinExistence type="predicted"/>
<sequence length="460" mass="50760">MASRALPTRPTGSKGSLDVSLSFQNNPSSQPQQAPRSTFVTSSPSFTSPTPLPPPTTAPKISPMSSEKLFSMDRANDVINSLVSTVNSQGQQIAMLVQQQKLGVERSELSKVVTSLTQSIRGLENRVAKLEENISLTSPVPDSIGHVVSSSRRAIMRSLDNSSEKVSFKDLEKVESSLLDSIKVAVTQSASTCASKQTMEKAVDVVTSMSDKLRAVEGHLSNKVDLADFEAIRLDAQVVREKARGLNVVESRLKEIEMWCRETTPRLEGVEEGCVGNANRLAIVSHQVEERVKEADFRVAEKSLSKLTKQAATLAERQDLSRVEDVLTMCVRKLENYDATLAQQAKGLDTTQTELYSLSADVVKKGEWKKWLSESGVGKFDNTVRNLRLELDAKAWAKDHKNTQQTVQRLLSDFKPVQIKANLSADFVSWYSKKGEAFEGNLNTLDRHLEQLVVDGRVVD</sequence>
<evidence type="ECO:0000256" key="1">
    <source>
        <dbReference type="SAM" id="MobiDB-lite"/>
    </source>
</evidence>
<dbReference type="Proteomes" id="UP001165085">
    <property type="component" value="Unassembled WGS sequence"/>
</dbReference>
<dbReference type="AlphaFoldDB" id="A0A9W7BHG6"/>
<accession>A0A9W7BHG6</accession>
<feature type="region of interest" description="Disordered" evidence="1">
    <location>
        <begin position="1"/>
        <end position="63"/>
    </location>
</feature>
<keyword evidence="3" id="KW-1185">Reference proteome</keyword>
<dbReference type="OrthoDB" id="165860at2759"/>
<evidence type="ECO:0000313" key="2">
    <source>
        <dbReference type="EMBL" id="GMH91211.1"/>
    </source>
</evidence>
<reference evidence="3" key="1">
    <citation type="journal article" date="2023" name="Commun. Biol.">
        <title>Genome analysis of Parmales, the sister group of diatoms, reveals the evolutionary specialization of diatoms from phago-mixotrophs to photoautotrophs.</title>
        <authorList>
            <person name="Ban H."/>
            <person name="Sato S."/>
            <person name="Yoshikawa S."/>
            <person name="Yamada K."/>
            <person name="Nakamura Y."/>
            <person name="Ichinomiya M."/>
            <person name="Sato N."/>
            <person name="Blanc-Mathieu R."/>
            <person name="Endo H."/>
            <person name="Kuwata A."/>
            <person name="Ogata H."/>
        </authorList>
    </citation>
    <scope>NUCLEOTIDE SEQUENCE [LARGE SCALE GENOMIC DNA]</scope>
    <source>
        <strain evidence="3">NIES 3701</strain>
    </source>
</reference>
<feature type="compositionally biased region" description="Low complexity" evidence="1">
    <location>
        <begin position="24"/>
        <end position="49"/>
    </location>
</feature>
<feature type="compositionally biased region" description="Polar residues" evidence="1">
    <location>
        <begin position="10"/>
        <end position="23"/>
    </location>
</feature>